<dbReference type="InterPro" id="IPR001628">
    <property type="entry name" value="Znf_hrmn_rcpt"/>
</dbReference>
<dbReference type="GO" id="GO:0000978">
    <property type="term" value="F:RNA polymerase II cis-regulatory region sequence-specific DNA binding"/>
    <property type="evidence" value="ECO:0007669"/>
    <property type="project" value="TreeGrafter"/>
</dbReference>
<dbReference type="EMBL" id="JTDE01021460">
    <property type="protein sequence ID" value="KAF7232901.1"/>
    <property type="molecule type" value="Genomic_DNA"/>
</dbReference>
<evidence type="ECO:0000256" key="3">
    <source>
        <dbReference type="ARBA" id="ARBA00022833"/>
    </source>
</evidence>
<evidence type="ECO:0000256" key="5">
    <source>
        <dbReference type="ARBA" id="ARBA00023125"/>
    </source>
</evidence>
<feature type="compositionally biased region" description="Polar residues" evidence="10">
    <location>
        <begin position="182"/>
        <end position="194"/>
    </location>
</feature>
<dbReference type="SUPFAM" id="SSF48508">
    <property type="entry name" value="Nuclear receptor ligand-binding domain"/>
    <property type="match status" value="1"/>
</dbReference>
<reference evidence="13" key="1">
    <citation type="submission" date="2019-07" db="EMBL/GenBank/DDBJ databases">
        <title>Annotation for the trematode Paragonimus miyazaki's.</title>
        <authorList>
            <person name="Choi Y.-J."/>
        </authorList>
    </citation>
    <scope>NUCLEOTIDE SEQUENCE</scope>
    <source>
        <strain evidence="13">Japan</strain>
    </source>
</reference>
<dbReference type="GO" id="GO:0045944">
    <property type="term" value="P:positive regulation of transcription by RNA polymerase II"/>
    <property type="evidence" value="ECO:0007669"/>
    <property type="project" value="TreeGrafter"/>
</dbReference>
<evidence type="ECO:0000259" key="12">
    <source>
        <dbReference type="PROSITE" id="PS51843"/>
    </source>
</evidence>
<evidence type="ECO:0000313" key="13">
    <source>
        <dbReference type="EMBL" id="KAF7232901.1"/>
    </source>
</evidence>
<evidence type="ECO:0000256" key="4">
    <source>
        <dbReference type="ARBA" id="ARBA00023015"/>
    </source>
</evidence>
<dbReference type="PANTHER" id="PTHR24082">
    <property type="entry name" value="NUCLEAR HORMONE RECEPTOR"/>
    <property type="match status" value="1"/>
</dbReference>
<comment type="caution">
    <text evidence="13">The sequence shown here is derived from an EMBL/GenBank/DDBJ whole genome shotgun (WGS) entry which is preliminary data.</text>
</comment>
<feature type="region of interest" description="Disordered" evidence="10">
    <location>
        <begin position="154"/>
        <end position="194"/>
    </location>
</feature>
<dbReference type="GO" id="GO:0008270">
    <property type="term" value="F:zinc ion binding"/>
    <property type="evidence" value="ECO:0007669"/>
    <property type="project" value="UniProtKB-KW"/>
</dbReference>
<gene>
    <name evidence="13" type="ORF">EG68_07205</name>
</gene>
<dbReference type="InterPro" id="IPR035500">
    <property type="entry name" value="NHR-like_dom_sf"/>
</dbReference>
<dbReference type="OrthoDB" id="6352325at2759"/>
<accession>A0A8S9Y9X7</accession>
<keyword evidence="4 9" id="KW-0805">Transcription regulation</keyword>
<dbReference type="SUPFAM" id="SSF57716">
    <property type="entry name" value="Glucocorticoid receptor-like (DNA-binding domain)"/>
    <property type="match status" value="1"/>
</dbReference>
<dbReference type="GO" id="GO:0030154">
    <property type="term" value="P:cell differentiation"/>
    <property type="evidence" value="ECO:0007669"/>
    <property type="project" value="TreeGrafter"/>
</dbReference>
<evidence type="ECO:0000256" key="9">
    <source>
        <dbReference type="RuleBase" id="RU004334"/>
    </source>
</evidence>
<feature type="domain" description="NR LBD" evidence="12">
    <location>
        <begin position="283"/>
        <end position="510"/>
    </location>
</feature>
<dbReference type="AlphaFoldDB" id="A0A8S9Y9X7"/>
<dbReference type="GO" id="GO:0000122">
    <property type="term" value="P:negative regulation of transcription by RNA polymerase II"/>
    <property type="evidence" value="ECO:0007669"/>
    <property type="project" value="TreeGrafter"/>
</dbReference>
<protein>
    <submittedName>
        <fullName evidence="13">Uncharacterized protein</fullName>
    </submittedName>
</protein>
<dbReference type="GO" id="GO:0005634">
    <property type="term" value="C:nucleus"/>
    <property type="evidence" value="ECO:0007669"/>
    <property type="project" value="UniProtKB-SubCell"/>
</dbReference>
<keyword evidence="6 9" id="KW-0804">Transcription</keyword>
<keyword evidence="2 9" id="KW-0863">Zinc-finger</keyword>
<evidence type="ECO:0000256" key="8">
    <source>
        <dbReference type="ARBA" id="ARBA00023242"/>
    </source>
</evidence>
<name>A0A8S9Y9X7_9TREM</name>
<dbReference type="PANTHER" id="PTHR24082:SF283">
    <property type="entry name" value="NUCLEAR HORMONE RECEPTOR HR96"/>
    <property type="match status" value="1"/>
</dbReference>
<dbReference type="PROSITE" id="PS00031">
    <property type="entry name" value="NUCLEAR_REC_DBD_1"/>
    <property type="match status" value="1"/>
</dbReference>
<evidence type="ECO:0000256" key="6">
    <source>
        <dbReference type="ARBA" id="ARBA00023163"/>
    </source>
</evidence>
<dbReference type="InterPro" id="IPR050234">
    <property type="entry name" value="Nuclear_hormone_rcpt_NR1"/>
</dbReference>
<dbReference type="SMART" id="SM00399">
    <property type="entry name" value="ZnF_C4"/>
    <property type="match status" value="1"/>
</dbReference>
<dbReference type="Gene3D" id="3.30.50.10">
    <property type="entry name" value="Erythroid Transcription Factor GATA-1, subunit A"/>
    <property type="match status" value="1"/>
</dbReference>
<dbReference type="Gene3D" id="1.10.565.10">
    <property type="entry name" value="Retinoid X Receptor"/>
    <property type="match status" value="1"/>
</dbReference>
<dbReference type="PRINTS" id="PR00047">
    <property type="entry name" value="STROIDFINGER"/>
</dbReference>
<evidence type="ECO:0000256" key="10">
    <source>
        <dbReference type="SAM" id="MobiDB-lite"/>
    </source>
</evidence>
<feature type="domain" description="Nuclear receptor" evidence="11">
    <location>
        <begin position="27"/>
        <end position="102"/>
    </location>
</feature>
<evidence type="ECO:0000259" key="11">
    <source>
        <dbReference type="PROSITE" id="PS51030"/>
    </source>
</evidence>
<dbReference type="SMART" id="SM00430">
    <property type="entry name" value="HOLI"/>
    <property type="match status" value="1"/>
</dbReference>
<dbReference type="Pfam" id="PF00104">
    <property type="entry name" value="Hormone_recep"/>
    <property type="match status" value="1"/>
</dbReference>
<dbReference type="InterPro" id="IPR013088">
    <property type="entry name" value="Znf_NHR/GATA"/>
</dbReference>
<dbReference type="PROSITE" id="PS51843">
    <property type="entry name" value="NR_LBD"/>
    <property type="match status" value="1"/>
</dbReference>
<organism evidence="13 14">
    <name type="scientific">Paragonimus skrjabini miyazakii</name>
    <dbReference type="NCBI Taxonomy" id="59628"/>
    <lineage>
        <taxon>Eukaryota</taxon>
        <taxon>Metazoa</taxon>
        <taxon>Spiralia</taxon>
        <taxon>Lophotrochozoa</taxon>
        <taxon>Platyhelminthes</taxon>
        <taxon>Trematoda</taxon>
        <taxon>Digenea</taxon>
        <taxon>Plagiorchiida</taxon>
        <taxon>Troglotremata</taxon>
        <taxon>Troglotrematidae</taxon>
        <taxon>Paragonimus</taxon>
    </lineage>
</organism>
<dbReference type="InterPro" id="IPR000536">
    <property type="entry name" value="Nucl_hrmn_rcpt_lig-bd"/>
</dbReference>
<evidence type="ECO:0000256" key="1">
    <source>
        <dbReference type="ARBA" id="ARBA00022723"/>
    </source>
</evidence>
<proteinExistence type="inferred from homology"/>
<dbReference type="GO" id="GO:0004879">
    <property type="term" value="F:nuclear receptor activity"/>
    <property type="evidence" value="ECO:0007669"/>
    <property type="project" value="TreeGrafter"/>
</dbReference>
<keyword evidence="5 9" id="KW-0238">DNA-binding</keyword>
<keyword evidence="8 9" id="KW-0539">Nucleus</keyword>
<sequence length="517" mass="58016">MYGGELFLSRYGAEATVIVRMDQRKRNKKCSVCGDSAVGFNFGAVACESCKAFFRRTARKAQIAACLFNEHCTIGVTTRRFCAHCRLKKCFSVGMKTCLILDEKAKHERREKITRNRQTRSTSLLKTNSNSLDLKPACALSTNNPFTTAAAQPVQVESTTMSPDCAIQSFDPSSSSPSPSPTREQNGQPHSMHYTNDQWRSFLTSDHDPPPASDLNDLFYCRNSLSTISPYSHNSNEFTQDPHSEGLVVNAPAPLPHCYSDSTRGSFGASNPEEDTGRLLSHYQWTAVNDLRHAYETNFVQDDSCSNLKRPDLTLSSLINTSRFLVRRLINFAKTLADFSQLKQDCQISLLKGVVLSTLFLLSARHYDVEKDVWLTPKGEVSTQILKVATGIDKFYEEHTKYCRDFNALVAQDSNLVALMQALCLFTPDRPCLDARQTVANVHDRYYLLLKHYLEAKVGFANGRVMLAAVLTNLGQLEALTMNYGHMLMQLDPTKVDPLLMEIFNLTPPIHKHNRTP</sequence>
<evidence type="ECO:0000256" key="7">
    <source>
        <dbReference type="ARBA" id="ARBA00023170"/>
    </source>
</evidence>
<evidence type="ECO:0000256" key="2">
    <source>
        <dbReference type="ARBA" id="ARBA00022771"/>
    </source>
</evidence>
<keyword evidence="7 9" id="KW-0675">Receptor</keyword>
<dbReference type="Proteomes" id="UP000822476">
    <property type="component" value="Unassembled WGS sequence"/>
</dbReference>
<keyword evidence="1 9" id="KW-0479">Metal-binding</keyword>
<keyword evidence="3 9" id="KW-0862">Zinc</keyword>
<comment type="subcellular location">
    <subcellularLocation>
        <location evidence="9">Nucleus</location>
    </subcellularLocation>
</comment>
<dbReference type="PROSITE" id="PS51030">
    <property type="entry name" value="NUCLEAR_REC_DBD_2"/>
    <property type="match status" value="1"/>
</dbReference>
<dbReference type="Pfam" id="PF00105">
    <property type="entry name" value="zf-C4"/>
    <property type="match status" value="1"/>
</dbReference>
<comment type="similarity">
    <text evidence="9">Belongs to the nuclear hormone receptor family.</text>
</comment>
<evidence type="ECO:0000313" key="14">
    <source>
        <dbReference type="Proteomes" id="UP000822476"/>
    </source>
</evidence>
<keyword evidence="14" id="KW-1185">Reference proteome</keyword>